<sequence length="90" mass="9576">MYRAVLLDVYSEDARAYKPRPEPFLLALAQLGLTTADVVHVGDSPAADITGASALGIDTAFVRRGSRRLPEGLTATHTIGTLTELLPLLS</sequence>
<dbReference type="eggNOG" id="COG1011">
    <property type="taxonomic scope" value="Bacteria"/>
</dbReference>
<dbReference type="AlphaFoldDB" id="U5W0H4"/>
<dbReference type="KEGG" id="afs:AFR_21620"/>
<keyword evidence="2" id="KW-0479">Metal-binding</keyword>
<dbReference type="GO" id="GO:0046872">
    <property type="term" value="F:metal ion binding"/>
    <property type="evidence" value="ECO:0007669"/>
    <property type="project" value="UniProtKB-KW"/>
</dbReference>
<dbReference type="PATRIC" id="fig|1246995.3.peg.4383"/>
<evidence type="ECO:0000313" key="6">
    <source>
        <dbReference type="Proteomes" id="UP000017746"/>
    </source>
</evidence>
<dbReference type="HOGENOM" id="CLU_2434230_0_0_11"/>
<dbReference type="Gene3D" id="3.40.50.1000">
    <property type="entry name" value="HAD superfamily/HAD-like"/>
    <property type="match status" value="1"/>
</dbReference>
<keyword evidence="3 5" id="KW-0378">Hydrolase</keyword>
<reference evidence="5 6" key="1">
    <citation type="journal article" date="2014" name="J. Biotechnol.">
        <title>Complete genome sequence of the actinobacterium Actinoplanes friuliensis HAG 010964, producer of the lipopeptide antibiotic friulimycin.</title>
        <authorList>
            <person name="Ruckert C."/>
            <person name="Szczepanowski R."/>
            <person name="Albersmeier A."/>
            <person name="Goesmann A."/>
            <person name="Fischer N."/>
            <person name="Steinkamper A."/>
            <person name="Puhler A."/>
            <person name="Biener R."/>
            <person name="Schwartz D."/>
            <person name="Kalinowski J."/>
        </authorList>
    </citation>
    <scope>NUCLEOTIDE SEQUENCE [LARGE SCALE GENOMIC DNA]</scope>
    <source>
        <strain evidence="5 6">DSM 7358</strain>
    </source>
</reference>
<dbReference type="InterPro" id="IPR036412">
    <property type="entry name" value="HAD-like_sf"/>
</dbReference>
<dbReference type="PANTHER" id="PTHR46470">
    <property type="entry name" value="N-ACYLNEURAMINATE-9-PHOSPHATASE"/>
    <property type="match status" value="1"/>
</dbReference>
<dbReference type="SUPFAM" id="SSF56784">
    <property type="entry name" value="HAD-like"/>
    <property type="match status" value="1"/>
</dbReference>
<dbReference type="InterPro" id="IPR023214">
    <property type="entry name" value="HAD_sf"/>
</dbReference>
<dbReference type="RefSeq" id="WP_023362966.1">
    <property type="nucleotide sequence ID" value="NC_022657.1"/>
</dbReference>
<gene>
    <name evidence="5" type="ORF">AFR_21620</name>
</gene>
<dbReference type="Proteomes" id="UP000017746">
    <property type="component" value="Chromosome"/>
</dbReference>
<dbReference type="GO" id="GO:0044281">
    <property type="term" value="P:small molecule metabolic process"/>
    <property type="evidence" value="ECO:0007669"/>
    <property type="project" value="UniProtKB-ARBA"/>
</dbReference>
<name>U5W0H4_9ACTN</name>
<accession>U5W0H4</accession>
<dbReference type="PANTHER" id="PTHR46470:SF2">
    <property type="entry name" value="GLYCERALDEHYDE 3-PHOSPHATE PHOSPHATASE"/>
    <property type="match status" value="1"/>
</dbReference>
<dbReference type="NCBIfam" id="TIGR01549">
    <property type="entry name" value="HAD-SF-IA-v1"/>
    <property type="match status" value="1"/>
</dbReference>
<dbReference type="Pfam" id="PF13242">
    <property type="entry name" value="Hydrolase_like"/>
    <property type="match status" value="1"/>
</dbReference>
<comment type="cofactor">
    <cofactor evidence="1">
        <name>Mg(2+)</name>
        <dbReference type="ChEBI" id="CHEBI:18420"/>
    </cofactor>
</comment>
<dbReference type="InterPro" id="IPR051400">
    <property type="entry name" value="HAD-like_hydrolase"/>
</dbReference>
<organism evidence="5 6">
    <name type="scientific">Actinoplanes friuliensis DSM 7358</name>
    <dbReference type="NCBI Taxonomy" id="1246995"/>
    <lineage>
        <taxon>Bacteria</taxon>
        <taxon>Bacillati</taxon>
        <taxon>Actinomycetota</taxon>
        <taxon>Actinomycetes</taxon>
        <taxon>Micromonosporales</taxon>
        <taxon>Micromonosporaceae</taxon>
        <taxon>Actinoplanes</taxon>
    </lineage>
</organism>
<evidence type="ECO:0000256" key="1">
    <source>
        <dbReference type="ARBA" id="ARBA00001946"/>
    </source>
</evidence>
<dbReference type="STRING" id="1246995.AFR_21620"/>
<evidence type="ECO:0000256" key="4">
    <source>
        <dbReference type="ARBA" id="ARBA00022842"/>
    </source>
</evidence>
<evidence type="ECO:0000256" key="3">
    <source>
        <dbReference type="ARBA" id="ARBA00022801"/>
    </source>
</evidence>
<dbReference type="InterPro" id="IPR006439">
    <property type="entry name" value="HAD-SF_hydro_IA"/>
</dbReference>
<dbReference type="OrthoDB" id="3774052at2"/>
<proteinExistence type="predicted"/>
<dbReference type="EMBL" id="CP006272">
    <property type="protein sequence ID" value="AGZ42594.1"/>
    <property type="molecule type" value="Genomic_DNA"/>
</dbReference>
<keyword evidence="4" id="KW-0460">Magnesium</keyword>
<evidence type="ECO:0000313" key="5">
    <source>
        <dbReference type="EMBL" id="AGZ42594.1"/>
    </source>
</evidence>
<dbReference type="GO" id="GO:0016791">
    <property type="term" value="F:phosphatase activity"/>
    <property type="evidence" value="ECO:0007669"/>
    <property type="project" value="TreeGrafter"/>
</dbReference>
<keyword evidence="6" id="KW-1185">Reference proteome</keyword>
<evidence type="ECO:0000256" key="2">
    <source>
        <dbReference type="ARBA" id="ARBA00022723"/>
    </source>
</evidence>
<protein>
    <submittedName>
        <fullName evidence="5">Hydrolase</fullName>
    </submittedName>
</protein>